<dbReference type="GO" id="GO:0005737">
    <property type="term" value="C:cytoplasm"/>
    <property type="evidence" value="ECO:0007669"/>
    <property type="project" value="UniProtKB-SubCell"/>
</dbReference>
<keyword evidence="5" id="KW-0808">Transferase</keyword>
<evidence type="ECO:0000313" key="13">
    <source>
        <dbReference type="EMBL" id="SFJ72976.1"/>
    </source>
</evidence>
<dbReference type="InterPro" id="IPR006070">
    <property type="entry name" value="Sua5-like_dom"/>
</dbReference>
<dbReference type="InterPro" id="IPR017945">
    <property type="entry name" value="DHBP_synth_RibB-like_a/b_dom"/>
</dbReference>
<reference evidence="14" key="1">
    <citation type="submission" date="2016-10" db="EMBL/GenBank/DDBJ databases">
        <authorList>
            <person name="Varghese N."/>
            <person name="Submissions S."/>
        </authorList>
    </citation>
    <scope>NUCLEOTIDE SEQUENCE [LARGE SCALE GENOMIC DNA]</scope>
    <source>
        <strain evidence="14">DSM 5918</strain>
    </source>
</reference>
<dbReference type="GO" id="GO:0003725">
    <property type="term" value="F:double-stranded RNA binding"/>
    <property type="evidence" value="ECO:0007669"/>
    <property type="project" value="InterPro"/>
</dbReference>
<dbReference type="PANTHER" id="PTHR17490:SF16">
    <property type="entry name" value="THREONYLCARBAMOYL-AMP SYNTHASE"/>
    <property type="match status" value="1"/>
</dbReference>
<feature type="domain" description="YrdC-like" evidence="12">
    <location>
        <begin position="1"/>
        <end position="190"/>
    </location>
</feature>
<dbReference type="GO" id="GO:0008033">
    <property type="term" value="P:tRNA processing"/>
    <property type="evidence" value="ECO:0007669"/>
    <property type="project" value="UniProtKB-KW"/>
</dbReference>
<dbReference type="InterPro" id="IPR050156">
    <property type="entry name" value="TC-AMP_synthase_SUA5"/>
</dbReference>
<dbReference type="GO" id="GO:0005524">
    <property type="term" value="F:ATP binding"/>
    <property type="evidence" value="ECO:0007669"/>
    <property type="project" value="UniProtKB-KW"/>
</dbReference>
<gene>
    <name evidence="13" type="ORF">SAMN04488082_10657</name>
</gene>
<sequence length="204" mass="21842">MSRQHEVEVLELARGGLVIYPTETFYALGCLATVHQAVEKIISAKGRPADKPLPLIVSDWEMAERFLRLTNAEEELARKFWPGPLSIVAEVDPRVSPLAKDHAGRSAVRMSPHVIAARLCREAGAPLVSSSANRSGRPPVCRPDELDPELVRDSGALVIASTPWPGGGLPSTLVKIVGTNSLRILRAGAISAEEIIAAGFEALS</sequence>
<keyword evidence="6" id="KW-0819">tRNA processing</keyword>
<dbReference type="Proteomes" id="UP000198635">
    <property type="component" value="Unassembled WGS sequence"/>
</dbReference>
<accession>A0A1I3TTL5</accession>
<evidence type="ECO:0000256" key="10">
    <source>
        <dbReference type="ARBA" id="ARBA00029774"/>
    </source>
</evidence>
<proteinExistence type="inferred from homology"/>
<dbReference type="SUPFAM" id="SSF55821">
    <property type="entry name" value="YrdC/RibB"/>
    <property type="match status" value="1"/>
</dbReference>
<dbReference type="RefSeq" id="WP_092373867.1">
    <property type="nucleotide sequence ID" value="NZ_FORX01000006.1"/>
</dbReference>
<dbReference type="OrthoDB" id="9814580at2"/>
<keyword evidence="7" id="KW-0548">Nucleotidyltransferase</keyword>
<evidence type="ECO:0000256" key="2">
    <source>
        <dbReference type="ARBA" id="ARBA00007663"/>
    </source>
</evidence>
<evidence type="ECO:0000256" key="8">
    <source>
        <dbReference type="ARBA" id="ARBA00022741"/>
    </source>
</evidence>
<dbReference type="NCBIfam" id="TIGR00057">
    <property type="entry name" value="L-threonylcarbamoyladenylate synthase"/>
    <property type="match status" value="1"/>
</dbReference>
<dbReference type="STRING" id="52560.SAMN04488082_10657"/>
<comment type="subcellular location">
    <subcellularLocation>
        <location evidence="1">Cytoplasm</location>
    </subcellularLocation>
</comment>
<evidence type="ECO:0000256" key="5">
    <source>
        <dbReference type="ARBA" id="ARBA00022679"/>
    </source>
</evidence>
<evidence type="ECO:0000313" key="14">
    <source>
        <dbReference type="Proteomes" id="UP000198635"/>
    </source>
</evidence>
<keyword evidence="14" id="KW-1185">Reference proteome</keyword>
<dbReference type="AlphaFoldDB" id="A0A1I3TTL5"/>
<name>A0A1I3TTL5_9BACT</name>
<evidence type="ECO:0000256" key="11">
    <source>
        <dbReference type="ARBA" id="ARBA00048366"/>
    </source>
</evidence>
<dbReference type="GO" id="GO:0061710">
    <property type="term" value="F:L-threonylcarbamoyladenylate synthase"/>
    <property type="evidence" value="ECO:0007669"/>
    <property type="project" value="UniProtKB-EC"/>
</dbReference>
<comment type="similarity">
    <text evidence="2">Belongs to the SUA5 family.</text>
</comment>
<dbReference type="GO" id="GO:0006450">
    <property type="term" value="P:regulation of translational fidelity"/>
    <property type="evidence" value="ECO:0007669"/>
    <property type="project" value="TreeGrafter"/>
</dbReference>
<dbReference type="EC" id="2.7.7.87" evidence="3"/>
<evidence type="ECO:0000256" key="6">
    <source>
        <dbReference type="ARBA" id="ARBA00022694"/>
    </source>
</evidence>
<evidence type="ECO:0000256" key="1">
    <source>
        <dbReference type="ARBA" id="ARBA00004496"/>
    </source>
</evidence>
<comment type="catalytic activity">
    <reaction evidence="11">
        <text>L-threonine + hydrogencarbonate + ATP = L-threonylcarbamoyladenylate + diphosphate + H2O</text>
        <dbReference type="Rhea" id="RHEA:36407"/>
        <dbReference type="ChEBI" id="CHEBI:15377"/>
        <dbReference type="ChEBI" id="CHEBI:17544"/>
        <dbReference type="ChEBI" id="CHEBI:30616"/>
        <dbReference type="ChEBI" id="CHEBI:33019"/>
        <dbReference type="ChEBI" id="CHEBI:57926"/>
        <dbReference type="ChEBI" id="CHEBI:73682"/>
        <dbReference type="EC" id="2.7.7.87"/>
    </reaction>
</comment>
<evidence type="ECO:0000256" key="7">
    <source>
        <dbReference type="ARBA" id="ARBA00022695"/>
    </source>
</evidence>
<dbReference type="GO" id="GO:0000049">
    <property type="term" value="F:tRNA binding"/>
    <property type="evidence" value="ECO:0007669"/>
    <property type="project" value="TreeGrafter"/>
</dbReference>
<keyword evidence="4" id="KW-0963">Cytoplasm</keyword>
<evidence type="ECO:0000259" key="12">
    <source>
        <dbReference type="PROSITE" id="PS51163"/>
    </source>
</evidence>
<keyword evidence="9" id="KW-0067">ATP-binding</keyword>
<protein>
    <recommendedName>
        <fullName evidence="10">L-threonylcarbamoyladenylate synthase</fullName>
        <ecNumber evidence="3">2.7.7.87</ecNumber>
    </recommendedName>
    <alternativeName>
        <fullName evidence="10">L-threonylcarbamoyladenylate synthase</fullName>
    </alternativeName>
</protein>
<keyword evidence="8" id="KW-0547">Nucleotide-binding</keyword>
<dbReference type="PANTHER" id="PTHR17490">
    <property type="entry name" value="SUA5"/>
    <property type="match status" value="1"/>
</dbReference>
<evidence type="ECO:0000256" key="3">
    <source>
        <dbReference type="ARBA" id="ARBA00012584"/>
    </source>
</evidence>
<dbReference type="Pfam" id="PF01300">
    <property type="entry name" value="Sua5_yciO_yrdC"/>
    <property type="match status" value="1"/>
</dbReference>
<evidence type="ECO:0000256" key="4">
    <source>
        <dbReference type="ARBA" id="ARBA00022490"/>
    </source>
</evidence>
<dbReference type="Gene3D" id="3.90.870.10">
    <property type="entry name" value="DHBP synthase"/>
    <property type="match status" value="1"/>
</dbReference>
<dbReference type="PROSITE" id="PS51163">
    <property type="entry name" value="YRDC"/>
    <property type="match status" value="1"/>
</dbReference>
<organism evidence="13 14">
    <name type="scientific">Desulfomicrobium apsheronum</name>
    <dbReference type="NCBI Taxonomy" id="52560"/>
    <lineage>
        <taxon>Bacteria</taxon>
        <taxon>Pseudomonadati</taxon>
        <taxon>Thermodesulfobacteriota</taxon>
        <taxon>Desulfovibrionia</taxon>
        <taxon>Desulfovibrionales</taxon>
        <taxon>Desulfomicrobiaceae</taxon>
        <taxon>Desulfomicrobium</taxon>
    </lineage>
</organism>
<dbReference type="EMBL" id="FORX01000006">
    <property type="protein sequence ID" value="SFJ72976.1"/>
    <property type="molecule type" value="Genomic_DNA"/>
</dbReference>
<evidence type="ECO:0000256" key="9">
    <source>
        <dbReference type="ARBA" id="ARBA00022840"/>
    </source>
</evidence>